<evidence type="ECO:0000313" key="2">
    <source>
        <dbReference type="EMBL" id="QBJ03493.1"/>
    </source>
</evidence>
<dbReference type="Proteomes" id="UP000308874">
    <property type="component" value="Segment"/>
</dbReference>
<reference evidence="2 3" key="1">
    <citation type="submission" date="2019-02" db="EMBL/GenBank/DDBJ databases">
        <title>Isolation of virulent Lactobacillus brevis phages.</title>
        <authorList>
            <person name="Feyereisen M."/>
            <person name="Mahony J."/>
            <person name="O'Sullivan T."/>
            <person name="van Sinderen D."/>
        </authorList>
    </citation>
    <scope>NUCLEOTIDE SEQUENCE [LARGE SCALE GENOMIC DNA]</scope>
</reference>
<dbReference type="EMBL" id="MK504443">
    <property type="protein sequence ID" value="QBJ03493.1"/>
    <property type="molecule type" value="Genomic_DNA"/>
</dbReference>
<dbReference type="InterPro" id="IPR052399">
    <property type="entry name" value="Phage_Baseplate_Assmbl_Protein"/>
</dbReference>
<accession>A0A4Y5FEL2</accession>
<proteinExistence type="predicted"/>
<sequence>MIIIKIKSLSEIVSNLINTTTSLTSELTDFTLGSSIIRSIYEAFAMQLQEYYVLTRQNIKGGIEEGVQNGFGFERRKATQAFGDLLITFSSSTVSDTIIPQGTTFTSNIQGYNYSYETIEPYFVPSGSIDAKVTVYCNTVGVAGNVPANVINAVQNSIGNVATITNPEEIITGQDEESESDFKNRFNQYITAIGRSTVQSIEYATRKVQNITGVYVDDSETGLIKIYCHDANGNLEENDYDKVVYAISNENDEYNPAGIAWEVLPVDKVLANMDINVYIKDFNKLTETVQNSIENIVNSYLNTKVVGSDVSLSQISRLIMNFDPYLITDVSVEIPITDDMDSQITSASSDVSNVSQELSTVSGLVSSAQYDNSYTATDMINYGNDYLITVNEKAELNKQLVSINSNYTTDSSLADKYFVNKFSYSQAYNNIVSLLTNILPTDNKPFQIDYTDYRETIMNYYSSRVTLLNNIQDSVSSKLTTLQQSLVSLNQEAYEQQHSNISIGPSQVARPGDDVNVFYYNTQDSEQTTVTKYIDQHTTTESTTIDESQG</sequence>
<evidence type="ECO:0000259" key="1">
    <source>
        <dbReference type="Pfam" id="PF04865"/>
    </source>
</evidence>
<dbReference type="Pfam" id="PF04865">
    <property type="entry name" value="Baseplate_J"/>
    <property type="match status" value="1"/>
</dbReference>
<gene>
    <name evidence="2" type="ORF">B521_0143</name>
</gene>
<dbReference type="PANTHER" id="PTHR37829">
    <property type="entry name" value="PHAGE-LIKE ELEMENT PBSX PROTEIN XKDT"/>
    <property type="match status" value="1"/>
</dbReference>
<evidence type="ECO:0000313" key="3">
    <source>
        <dbReference type="Proteomes" id="UP000308874"/>
    </source>
</evidence>
<feature type="domain" description="Baseplate protein J-like barrel" evidence="1">
    <location>
        <begin position="87"/>
        <end position="173"/>
    </location>
</feature>
<organism evidence="2 3">
    <name type="scientific">Lactobacillus phage 521B</name>
    <dbReference type="NCBI Taxonomy" id="2510942"/>
    <lineage>
        <taxon>Viruses</taxon>
        <taxon>Duplodnaviria</taxon>
        <taxon>Heunggongvirae</taxon>
        <taxon>Uroviricota</taxon>
        <taxon>Caudoviricetes</taxon>
        <taxon>Herelleviridae</taxon>
        <taxon>Tybeckvirus</taxon>
        <taxon>Tybeckvirus tv521B</taxon>
    </lineage>
</organism>
<dbReference type="PANTHER" id="PTHR37829:SF3">
    <property type="entry name" value="PROTEIN JAYE-RELATED"/>
    <property type="match status" value="1"/>
</dbReference>
<name>A0A4Y5FEL2_9CAUD</name>
<keyword evidence="3" id="KW-1185">Reference proteome</keyword>
<protein>
    <submittedName>
        <fullName evidence="2">Baseplate J-like protein</fullName>
    </submittedName>
</protein>
<dbReference type="InterPro" id="IPR006949">
    <property type="entry name" value="Barrel_Baseplate_J-like"/>
</dbReference>